<evidence type="ECO:0000313" key="8">
    <source>
        <dbReference type="Proteomes" id="UP000242310"/>
    </source>
</evidence>
<accession>A0A2P8HXC4</accession>
<dbReference type="InterPro" id="IPR050679">
    <property type="entry name" value="Bact_HTH_transcr_reg"/>
</dbReference>
<dbReference type="GO" id="GO:0003677">
    <property type="term" value="F:DNA binding"/>
    <property type="evidence" value="ECO:0007669"/>
    <property type="project" value="UniProtKB-UniRule"/>
</dbReference>
<name>A0A2P8HXC4_9BACI</name>
<proteinExistence type="predicted"/>
<dbReference type="CDD" id="cd07377">
    <property type="entry name" value="WHTH_GntR"/>
    <property type="match status" value="1"/>
</dbReference>
<keyword evidence="2" id="KW-0805">Transcription regulation</keyword>
<dbReference type="Proteomes" id="UP000242310">
    <property type="component" value="Unassembled WGS sequence"/>
</dbReference>
<protein>
    <recommendedName>
        <fullName evidence="5">Trehalose operon repressor</fullName>
    </recommendedName>
</protein>
<dbReference type="NCBIfam" id="TIGR02404">
    <property type="entry name" value="trehalos_R_Bsub"/>
    <property type="match status" value="1"/>
</dbReference>
<dbReference type="InterPro" id="IPR011663">
    <property type="entry name" value="UTRA"/>
</dbReference>
<sequence>MQRKYLQIYEQLAEAIRDGLYPPGSLLPSEHALCEKYTTSRETIRKALTHLSEHGYIQKQQGRGSIVLDQTKLQFPVSGLVSFQELAQGLGENAVTHVLDLQVLKTVPEHLLSQLDQPDDTFVWKLWRVREVDGERIIFDRDYILYDIAPGLTYSIAENSVYQYLEHKLNLTISFAKKEITVEEPDEHDRKYLDIDGFSNIVVVRNFVYLEDTTLFQYTESRHRPDRFRFVDFARRRASDAN</sequence>
<feature type="domain" description="HTH gntR-type" evidence="6">
    <location>
        <begin position="2"/>
        <end position="70"/>
    </location>
</feature>
<evidence type="ECO:0000259" key="6">
    <source>
        <dbReference type="PROSITE" id="PS50949"/>
    </source>
</evidence>
<dbReference type="OrthoDB" id="9816541at2"/>
<keyword evidence="4" id="KW-0804">Transcription</keyword>
<dbReference type="PANTHER" id="PTHR44846:SF12">
    <property type="entry name" value="HTH-TYPE TRANSCRIPTIONAL REGULATOR TRER"/>
    <property type="match status" value="1"/>
</dbReference>
<evidence type="ECO:0000256" key="2">
    <source>
        <dbReference type="ARBA" id="ARBA00023015"/>
    </source>
</evidence>
<evidence type="ECO:0000256" key="5">
    <source>
        <dbReference type="NCBIfam" id="TIGR02404"/>
    </source>
</evidence>
<dbReference type="SMART" id="SM00866">
    <property type="entry name" value="UTRA"/>
    <property type="match status" value="1"/>
</dbReference>
<evidence type="ECO:0000256" key="3">
    <source>
        <dbReference type="ARBA" id="ARBA00023125"/>
    </source>
</evidence>
<keyword evidence="8" id="KW-1185">Reference proteome</keyword>
<dbReference type="PANTHER" id="PTHR44846">
    <property type="entry name" value="MANNOSYL-D-GLYCERATE TRANSPORT/METABOLISM SYSTEM REPRESSOR MNGR-RELATED"/>
    <property type="match status" value="1"/>
</dbReference>
<dbReference type="InterPro" id="IPR000524">
    <property type="entry name" value="Tscrpt_reg_HTH_GntR"/>
</dbReference>
<keyword evidence="3" id="KW-0238">DNA-binding</keyword>
<dbReference type="InterPro" id="IPR028978">
    <property type="entry name" value="Chorismate_lyase_/UTRA_dom_sf"/>
</dbReference>
<dbReference type="SMART" id="SM00345">
    <property type="entry name" value="HTH_GNTR"/>
    <property type="match status" value="1"/>
</dbReference>
<dbReference type="SUPFAM" id="SSF46785">
    <property type="entry name" value="Winged helix' DNA-binding domain"/>
    <property type="match status" value="1"/>
</dbReference>
<evidence type="ECO:0000256" key="4">
    <source>
        <dbReference type="ARBA" id="ARBA00023163"/>
    </source>
</evidence>
<organism evidence="7 8">
    <name type="scientific">Salsuginibacillus halophilus</name>
    <dbReference type="NCBI Taxonomy" id="517424"/>
    <lineage>
        <taxon>Bacteria</taxon>
        <taxon>Bacillati</taxon>
        <taxon>Bacillota</taxon>
        <taxon>Bacilli</taxon>
        <taxon>Bacillales</taxon>
        <taxon>Bacillaceae</taxon>
        <taxon>Salsuginibacillus</taxon>
    </lineage>
</organism>
<comment type="caution">
    <text evidence="7">The sequence shown here is derived from an EMBL/GenBank/DDBJ whole genome shotgun (WGS) entry which is preliminary data.</text>
</comment>
<gene>
    <name evidence="7" type="ORF">B0H94_102157</name>
</gene>
<dbReference type="Gene3D" id="3.40.1410.10">
    <property type="entry name" value="Chorismate lyase-like"/>
    <property type="match status" value="1"/>
</dbReference>
<reference evidence="7 8" key="1">
    <citation type="submission" date="2018-03" db="EMBL/GenBank/DDBJ databases">
        <title>Genomic Encyclopedia of Type Strains, Phase III (KMG-III): the genomes of soil and plant-associated and newly described type strains.</title>
        <authorList>
            <person name="Whitman W."/>
        </authorList>
    </citation>
    <scope>NUCLEOTIDE SEQUENCE [LARGE SCALE GENOMIC DNA]</scope>
    <source>
        <strain evidence="7 8">CGMCC 1.07653</strain>
    </source>
</reference>
<dbReference type="InterPro" id="IPR036388">
    <property type="entry name" value="WH-like_DNA-bd_sf"/>
</dbReference>
<evidence type="ECO:0000256" key="1">
    <source>
        <dbReference type="ARBA" id="ARBA00022491"/>
    </source>
</evidence>
<dbReference type="Pfam" id="PF00392">
    <property type="entry name" value="GntR"/>
    <property type="match status" value="1"/>
</dbReference>
<dbReference type="FunFam" id="3.40.1410.10:FF:000008">
    <property type="entry name" value="Transcriptional regulator, GntR family"/>
    <property type="match status" value="1"/>
</dbReference>
<dbReference type="InterPro" id="IPR036390">
    <property type="entry name" value="WH_DNA-bd_sf"/>
</dbReference>
<dbReference type="RefSeq" id="WP_106587599.1">
    <property type="nucleotide sequence ID" value="NZ_PYAV01000002.1"/>
</dbReference>
<dbReference type="PRINTS" id="PR00035">
    <property type="entry name" value="HTHGNTR"/>
</dbReference>
<dbReference type="PROSITE" id="PS50949">
    <property type="entry name" value="HTH_GNTR"/>
    <property type="match status" value="1"/>
</dbReference>
<dbReference type="GO" id="GO:0003700">
    <property type="term" value="F:DNA-binding transcription factor activity"/>
    <property type="evidence" value="ECO:0007669"/>
    <property type="project" value="UniProtKB-UniRule"/>
</dbReference>
<evidence type="ECO:0000313" key="7">
    <source>
        <dbReference type="EMBL" id="PSL50880.1"/>
    </source>
</evidence>
<dbReference type="Gene3D" id="1.10.10.10">
    <property type="entry name" value="Winged helix-like DNA-binding domain superfamily/Winged helix DNA-binding domain"/>
    <property type="match status" value="1"/>
</dbReference>
<dbReference type="InterPro" id="IPR012770">
    <property type="entry name" value="TreR"/>
</dbReference>
<dbReference type="AlphaFoldDB" id="A0A2P8HXC4"/>
<dbReference type="GO" id="GO:0045892">
    <property type="term" value="P:negative regulation of DNA-templated transcription"/>
    <property type="evidence" value="ECO:0007669"/>
    <property type="project" value="TreeGrafter"/>
</dbReference>
<dbReference type="SUPFAM" id="SSF64288">
    <property type="entry name" value="Chorismate lyase-like"/>
    <property type="match status" value="1"/>
</dbReference>
<dbReference type="Pfam" id="PF07702">
    <property type="entry name" value="UTRA"/>
    <property type="match status" value="1"/>
</dbReference>
<dbReference type="EMBL" id="PYAV01000002">
    <property type="protein sequence ID" value="PSL50880.1"/>
    <property type="molecule type" value="Genomic_DNA"/>
</dbReference>
<keyword evidence="1" id="KW-0678">Repressor</keyword>